<accession>A0A1N6DMX9</accession>
<dbReference type="Gene3D" id="2.40.30.100">
    <property type="entry name" value="AF2212/PG0164-like"/>
    <property type="match status" value="1"/>
</dbReference>
<dbReference type="Proteomes" id="UP000184699">
    <property type="component" value="Unassembled WGS sequence"/>
</dbReference>
<evidence type="ECO:0000313" key="2">
    <source>
        <dbReference type="Proteomes" id="UP000184699"/>
    </source>
</evidence>
<dbReference type="OrthoDB" id="8246703at2"/>
<organism evidence="1 2">
    <name type="scientific">Agromyces cerinus subsp. cerinus</name>
    <dbReference type="NCBI Taxonomy" id="232089"/>
    <lineage>
        <taxon>Bacteria</taxon>
        <taxon>Bacillati</taxon>
        <taxon>Actinomycetota</taxon>
        <taxon>Actinomycetes</taxon>
        <taxon>Micrococcales</taxon>
        <taxon>Microbacteriaceae</taxon>
        <taxon>Agromyces</taxon>
    </lineage>
</organism>
<dbReference type="InterPro" id="IPR015018">
    <property type="entry name" value="DUF1905"/>
</dbReference>
<dbReference type="InterPro" id="IPR037079">
    <property type="entry name" value="AF2212/PG0164-like_sf"/>
</dbReference>
<gene>
    <name evidence="1" type="ORF">SAMN05443544_0482</name>
</gene>
<dbReference type="EMBL" id="FSRJ01000001">
    <property type="protein sequence ID" value="SIN72023.1"/>
    <property type="molecule type" value="Genomic_DNA"/>
</dbReference>
<dbReference type="SUPFAM" id="SSF141694">
    <property type="entry name" value="AF2212/PG0164-like"/>
    <property type="match status" value="1"/>
</dbReference>
<proteinExistence type="predicted"/>
<reference evidence="2" key="1">
    <citation type="submission" date="2016-11" db="EMBL/GenBank/DDBJ databases">
        <authorList>
            <person name="Varghese N."/>
            <person name="Submissions S."/>
        </authorList>
    </citation>
    <scope>NUCLEOTIDE SEQUENCE [LARGE SCALE GENOMIC DNA]</scope>
    <source>
        <strain evidence="2">DSM 8595</strain>
    </source>
</reference>
<sequence>MPFEPAPLDHEFIAPIGVDVKGEIWACVEMPGSAEFFGTGKAVRVDATVDGVPLRNVGLMVTGTGGHMLSLNAKLRQKLGKDLGDTVTVHLERRLS</sequence>
<evidence type="ECO:0000313" key="1">
    <source>
        <dbReference type="EMBL" id="SIN72023.1"/>
    </source>
</evidence>
<evidence type="ECO:0008006" key="3">
    <source>
        <dbReference type="Google" id="ProtNLM"/>
    </source>
</evidence>
<dbReference type="STRING" id="232089.SAMN05443544_0482"/>
<dbReference type="RefSeq" id="WP_074259430.1">
    <property type="nucleotide sequence ID" value="NZ_FSRJ01000001.1"/>
</dbReference>
<dbReference type="Pfam" id="PF08922">
    <property type="entry name" value="DUF1905"/>
    <property type="match status" value="1"/>
</dbReference>
<protein>
    <recommendedName>
        <fullName evidence="3">DUF1905 domain-containing protein</fullName>
    </recommendedName>
</protein>
<keyword evidence="2" id="KW-1185">Reference proteome</keyword>
<name>A0A1N6DMX9_9MICO</name>
<dbReference type="AlphaFoldDB" id="A0A1N6DMX9"/>